<proteinExistence type="predicted"/>
<reference evidence="4 5" key="1">
    <citation type="submission" date="2016-10" db="EMBL/GenBank/DDBJ databases">
        <authorList>
            <person name="de Groot N.N."/>
        </authorList>
    </citation>
    <scope>NUCLEOTIDE SEQUENCE [LARGE SCALE GENOMIC DNA]</scope>
    <source>
        <strain evidence="4 5">558</strain>
    </source>
</reference>
<feature type="domain" description="GGDEF" evidence="3">
    <location>
        <begin position="382"/>
        <end position="520"/>
    </location>
</feature>
<feature type="transmembrane region" description="Helical" evidence="1">
    <location>
        <begin position="38"/>
        <end position="62"/>
    </location>
</feature>
<evidence type="ECO:0000259" key="3">
    <source>
        <dbReference type="PROSITE" id="PS50887"/>
    </source>
</evidence>
<accession>A0A1H8PG11</accession>
<dbReference type="InterPro" id="IPR052155">
    <property type="entry name" value="Biofilm_reg_signaling"/>
</dbReference>
<protein>
    <submittedName>
        <fullName evidence="4">PAS domain S-box-containing protein/diguanylate cyclase (GGDEF) domain-containing protein</fullName>
    </submittedName>
</protein>
<evidence type="ECO:0000313" key="4">
    <source>
        <dbReference type="EMBL" id="SEO40598.1"/>
    </source>
</evidence>
<dbReference type="SMART" id="SM00091">
    <property type="entry name" value="PAS"/>
    <property type="match status" value="1"/>
</dbReference>
<feature type="transmembrane region" description="Helical" evidence="1">
    <location>
        <begin position="175"/>
        <end position="199"/>
    </location>
</feature>
<dbReference type="PANTHER" id="PTHR44757:SF2">
    <property type="entry name" value="BIOFILM ARCHITECTURE MAINTENANCE PROTEIN MBAA"/>
    <property type="match status" value="1"/>
</dbReference>
<sequence>MSPPTPLAATAMASGLRSGYQRDHHITMQRLRGEKVRLLYDNLWQPVLSSVLAGGLLVAAMWPVVDAALLLGWFTVLVAISGLRLLLAQRFKRLPALQQQRQRWLRWFAIGAIASGCVWGTSGVLLFSHDHPGQIAALSIVLAGIAAGGVTTLSSVWWIAIGFVLPILLPLKFQFLLQGSSLSILIGLMLVLFLGLIMATSRRFSRTIHDNIALRVSMAAREAQLRESENRYRSIFQHSPLGVLHFDEQGQITDCNSKLLAILSVERSKLLGYRMLDRSADRKVAQAVRDALEKGTGYYEGTYQLPNASVGTPLRAFFNGVHSASNQMVGGVAIIEDFTERKRNEAIIYRQAYYDALTDLPNRRLFIERLEALCNGQNSDQRGGLVMFMDMDRFKLINDTLGHAAGDDLLVQVARRLESCLQADDMAARLSGDEFVLLALFDVTDPEALNAVAARYMDAVQSALSGKYRLESRWVEVTPSMGYTCFDATACDHADVLKQADTAMYQAKTEGRARLRRYQPWMREEVNKRVAEQAPNLPIDR</sequence>
<dbReference type="Pfam" id="PF13188">
    <property type="entry name" value="PAS_8"/>
    <property type="match status" value="1"/>
</dbReference>
<dbReference type="Gene3D" id="3.30.70.270">
    <property type="match status" value="1"/>
</dbReference>
<dbReference type="SUPFAM" id="SSF55073">
    <property type="entry name" value="Nucleotide cyclase"/>
    <property type="match status" value="1"/>
</dbReference>
<evidence type="ECO:0000259" key="2">
    <source>
        <dbReference type="PROSITE" id="PS50112"/>
    </source>
</evidence>
<dbReference type="CDD" id="cd01949">
    <property type="entry name" value="GGDEF"/>
    <property type="match status" value="1"/>
</dbReference>
<dbReference type="PROSITE" id="PS50112">
    <property type="entry name" value="PAS"/>
    <property type="match status" value="1"/>
</dbReference>
<dbReference type="AlphaFoldDB" id="A0A1H8PG11"/>
<dbReference type="SUPFAM" id="SSF55785">
    <property type="entry name" value="PYP-like sensor domain (PAS domain)"/>
    <property type="match status" value="1"/>
</dbReference>
<evidence type="ECO:0000313" key="5">
    <source>
        <dbReference type="Proteomes" id="UP000199493"/>
    </source>
</evidence>
<keyword evidence="1" id="KW-0472">Membrane</keyword>
<dbReference type="InterPro" id="IPR035965">
    <property type="entry name" value="PAS-like_dom_sf"/>
</dbReference>
<dbReference type="Pfam" id="PF00990">
    <property type="entry name" value="GGDEF"/>
    <property type="match status" value="1"/>
</dbReference>
<feature type="transmembrane region" description="Helical" evidence="1">
    <location>
        <begin position="107"/>
        <end position="129"/>
    </location>
</feature>
<dbReference type="InterPro" id="IPR029787">
    <property type="entry name" value="Nucleotide_cyclase"/>
</dbReference>
<name>A0A1H8PG11_9GAMM</name>
<dbReference type="EMBL" id="FODB01000085">
    <property type="protein sequence ID" value="SEO40598.1"/>
    <property type="molecule type" value="Genomic_DNA"/>
</dbReference>
<dbReference type="PROSITE" id="PS50887">
    <property type="entry name" value="GGDEF"/>
    <property type="match status" value="1"/>
</dbReference>
<feature type="domain" description="PAS" evidence="2">
    <location>
        <begin position="228"/>
        <end position="272"/>
    </location>
</feature>
<keyword evidence="1" id="KW-0812">Transmembrane</keyword>
<dbReference type="SMART" id="SM00267">
    <property type="entry name" value="GGDEF"/>
    <property type="match status" value="1"/>
</dbReference>
<dbReference type="NCBIfam" id="TIGR00229">
    <property type="entry name" value="sensory_box"/>
    <property type="match status" value="1"/>
</dbReference>
<feature type="transmembrane region" description="Helical" evidence="1">
    <location>
        <begin position="135"/>
        <end position="168"/>
    </location>
</feature>
<dbReference type="InterPro" id="IPR000014">
    <property type="entry name" value="PAS"/>
</dbReference>
<gene>
    <name evidence="4" type="ORF">SAMN04490369_10853</name>
</gene>
<dbReference type="InterPro" id="IPR000160">
    <property type="entry name" value="GGDEF_dom"/>
</dbReference>
<dbReference type="RefSeq" id="WP_089676061.1">
    <property type="nucleotide sequence ID" value="NZ_FODB01000085.1"/>
</dbReference>
<dbReference type="Gene3D" id="3.30.450.20">
    <property type="entry name" value="PAS domain"/>
    <property type="match status" value="1"/>
</dbReference>
<dbReference type="InterPro" id="IPR043128">
    <property type="entry name" value="Rev_trsase/Diguanyl_cyclase"/>
</dbReference>
<dbReference type="PANTHER" id="PTHR44757">
    <property type="entry name" value="DIGUANYLATE CYCLASE DGCP"/>
    <property type="match status" value="1"/>
</dbReference>
<feature type="transmembrane region" description="Helical" evidence="1">
    <location>
        <begin position="68"/>
        <end position="87"/>
    </location>
</feature>
<keyword evidence="1" id="KW-1133">Transmembrane helix</keyword>
<organism evidence="4 5">
    <name type="scientific">Vreelandella aquamarina</name>
    <dbReference type="NCBI Taxonomy" id="77097"/>
    <lineage>
        <taxon>Bacteria</taxon>
        <taxon>Pseudomonadati</taxon>
        <taxon>Pseudomonadota</taxon>
        <taxon>Gammaproteobacteria</taxon>
        <taxon>Oceanospirillales</taxon>
        <taxon>Halomonadaceae</taxon>
        <taxon>Vreelandella</taxon>
    </lineage>
</organism>
<evidence type="ECO:0000256" key="1">
    <source>
        <dbReference type="SAM" id="Phobius"/>
    </source>
</evidence>
<dbReference type="Proteomes" id="UP000199493">
    <property type="component" value="Unassembled WGS sequence"/>
</dbReference>
<dbReference type="STRING" id="77097.SAMN04490369_10853"/>
<dbReference type="NCBIfam" id="TIGR00254">
    <property type="entry name" value="GGDEF"/>
    <property type="match status" value="1"/>
</dbReference>